<dbReference type="EMBL" id="JAMYRI010000008">
    <property type="protein sequence ID" value="MER9285275.1"/>
    <property type="molecule type" value="Genomic_DNA"/>
</dbReference>
<name>A0ACC6T1I6_9HYPH</name>
<proteinExistence type="predicted"/>
<sequence length="99" mass="11158">MVLDVKPEQVTKDHSDVVAIGSGFGSAFVLHEFARRRTARILVLEWGRHNTHEWQLDQNVDTDIDDETTSRSSPNDPIRFTGRQPCTNPFATLDPPKTA</sequence>
<evidence type="ECO:0000313" key="2">
    <source>
        <dbReference type="Proteomes" id="UP001480082"/>
    </source>
</evidence>
<gene>
    <name evidence="1" type="ORF">NKI81_15090</name>
</gene>
<evidence type="ECO:0000313" key="1">
    <source>
        <dbReference type="EMBL" id="MER9285275.1"/>
    </source>
</evidence>
<reference evidence="1 2" key="1">
    <citation type="journal article" date="2024" name="Proc. Natl. Acad. Sci. U.S.A.">
        <title>The evolutionary genomics of adaptation to stress in wild rhizobium bacteria.</title>
        <authorList>
            <person name="Kehlet-Delgado H."/>
            <person name="Montoya A.P."/>
            <person name="Jensen K.T."/>
            <person name="Wendlandt C.E."/>
            <person name="Dexheimer C."/>
            <person name="Roberts M."/>
            <person name="Torres Martinez L."/>
            <person name="Friesen M.L."/>
            <person name="Griffitts J.S."/>
            <person name="Porter S.S."/>
        </authorList>
    </citation>
    <scope>NUCLEOTIDE SEQUENCE [LARGE SCALE GENOMIC DNA]</scope>
    <source>
        <strain evidence="1 2">M0468</strain>
    </source>
</reference>
<organism evidence="1 2">
    <name type="scientific">Mesorhizobium australicum</name>
    <dbReference type="NCBI Taxonomy" id="536018"/>
    <lineage>
        <taxon>Bacteria</taxon>
        <taxon>Pseudomonadati</taxon>
        <taxon>Pseudomonadota</taxon>
        <taxon>Alphaproteobacteria</taxon>
        <taxon>Hyphomicrobiales</taxon>
        <taxon>Phyllobacteriaceae</taxon>
        <taxon>Mesorhizobium</taxon>
    </lineage>
</organism>
<accession>A0ACC6T1I6</accession>
<protein>
    <submittedName>
        <fullName evidence="1">Uncharacterized protein</fullName>
    </submittedName>
</protein>
<keyword evidence="2" id="KW-1185">Reference proteome</keyword>
<comment type="caution">
    <text evidence="1">The sequence shown here is derived from an EMBL/GenBank/DDBJ whole genome shotgun (WGS) entry which is preliminary data.</text>
</comment>
<dbReference type="Proteomes" id="UP001480082">
    <property type="component" value="Unassembled WGS sequence"/>
</dbReference>